<reference evidence="4 5" key="1">
    <citation type="journal article" date="2017" name="Genome Announc.">
        <title>Complete Genome Sequences of Two Acetylene-Fermenting Pelobacter acetylenicus Strains.</title>
        <authorList>
            <person name="Sutton J.M."/>
            <person name="Baesman S.M."/>
            <person name="Fierst J.L."/>
            <person name="Poret-Peterson A.T."/>
            <person name="Oremland R.S."/>
            <person name="Dunlap D.S."/>
            <person name="Akob D.M."/>
        </authorList>
    </citation>
    <scope>NUCLEOTIDE SEQUENCE [LARGE SCALE GENOMIC DNA]</scope>
    <source>
        <strain evidence="4 5">DSM 3247</strain>
    </source>
</reference>
<dbReference type="OrthoDB" id="9807202at2"/>
<evidence type="ECO:0000256" key="3">
    <source>
        <dbReference type="HAMAP-Rule" id="MF_01440"/>
    </source>
</evidence>
<comment type="function">
    <text evidence="3">Probably deamidates glutamine residues to glutamate on methyl-accepting chemotaxis receptors (MCPs), playing an important role in chemotaxis.</text>
</comment>
<dbReference type="Proteomes" id="UP000182264">
    <property type="component" value="Chromosome"/>
</dbReference>
<evidence type="ECO:0000256" key="2">
    <source>
        <dbReference type="ARBA" id="ARBA00022801"/>
    </source>
</evidence>
<evidence type="ECO:0000256" key="1">
    <source>
        <dbReference type="ARBA" id="ARBA00022500"/>
    </source>
</evidence>
<evidence type="ECO:0000313" key="4">
    <source>
        <dbReference type="EMBL" id="APG23699.1"/>
    </source>
</evidence>
<sequence length="162" mass="17003">MSDIILGIGGLGATSQPGAVVKTYALGSCVAVTMYDPNLKIAGMVHVALPESKLNRAKSEECPGYFADLGVPLLFREMARLGCQAKGRGLVVKMLGGASVMAGNDTFNIGKRNILAVKKILWTLGMGPVAEDVGQNFSRTVTLHVDTGLVAVSCPGRGQWQI</sequence>
<proteinExistence type="inferred from homology"/>
<dbReference type="GO" id="GO:0050568">
    <property type="term" value="F:protein-glutamine glutaminase activity"/>
    <property type="evidence" value="ECO:0007669"/>
    <property type="project" value="UniProtKB-UniRule"/>
</dbReference>
<dbReference type="RefSeq" id="WP_072285508.1">
    <property type="nucleotide sequence ID" value="NZ_CP015455.1"/>
</dbReference>
<dbReference type="PANTHER" id="PTHR35147">
    <property type="entry name" value="CHEMORECEPTOR GLUTAMINE DEAMIDASE CHED-RELATED"/>
    <property type="match status" value="1"/>
</dbReference>
<accession>A0A1L3GCX5</accession>
<organism evidence="4 5">
    <name type="scientific">Syntrophotalea acetylenica</name>
    <name type="common">Pelobacter acetylenicus</name>
    <dbReference type="NCBI Taxonomy" id="29542"/>
    <lineage>
        <taxon>Bacteria</taxon>
        <taxon>Pseudomonadati</taxon>
        <taxon>Thermodesulfobacteriota</taxon>
        <taxon>Desulfuromonadia</taxon>
        <taxon>Desulfuromonadales</taxon>
        <taxon>Syntrophotaleaceae</taxon>
        <taxon>Syntrophotalea</taxon>
    </lineage>
</organism>
<keyword evidence="5" id="KW-1185">Reference proteome</keyword>
<dbReference type="CDD" id="cd16352">
    <property type="entry name" value="CheD"/>
    <property type="match status" value="1"/>
</dbReference>
<name>A0A1L3GCX5_SYNAC</name>
<dbReference type="HAMAP" id="MF_01440">
    <property type="entry name" value="CheD"/>
    <property type="match status" value="1"/>
</dbReference>
<dbReference type="PANTHER" id="PTHR35147:SF1">
    <property type="entry name" value="CHEMORECEPTOR GLUTAMINE DEAMIDASE CHED-RELATED"/>
    <property type="match status" value="1"/>
</dbReference>
<dbReference type="EMBL" id="CP015518">
    <property type="protein sequence ID" value="APG23699.1"/>
    <property type="molecule type" value="Genomic_DNA"/>
</dbReference>
<comment type="catalytic activity">
    <reaction evidence="3">
        <text>L-glutaminyl-[protein] + H2O = L-glutamyl-[protein] + NH4(+)</text>
        <dbReference type="Rhea" id="RHEA:16441"/>
        <dbReference type="Rhea" id="RHEA-COMP:10207"/>
        <dbReference type="Rhea" id="RHEA-COMP:10208"/>
        <dbReference type="ChEBI" id="CHEBI:15377"/>
        <dbReference type="ChEBI" id="CHEBI:28938"/>
        <dbReference type="ChEBI" id="CHEBI:29973"/>
        <dbReference type="ChEBI" id="CHEBI:30011"/>
        <dbReference type="EC" id="3.5.1.44"/>
    </reaction>
</comment>
<evidence type="ECO:0000313" key="5">
    <source>
        <dbReference type="Proteomes" id="UP000182264"/>
    </source>
</evidence>
<dbReference type="AlphaFoldDB" id="A0A1L3GCX5"/>
<dbReference type="InterPro" id="IPR005659">
    <property type="entry name" value="Chemorcpt_Glu_NH3ase_CheD"/>
</dbReference>
<dbReference type="GO" id="GO:0006935">
    <property type="term" value="P:chemotaxis"/>
    <property type="evidence" value="ECO:0007669"/>
    <property type="project" value="UniProtKB-UniRule"/>
</dbReference>
<dbReference type="Pfam" id="PF03975">
    <property type="entry name" value="CheD"/>
    <property type="match status" value="1"/>
</dbReference>
<dbReference type="SUPFAM" id="SSF64438">
    <property type="entry name" value="CNF1/YfiH-like putative cysteine hydrolases"/>
    <property type="match status" value="1"/>
</dbReference>
<dbReference type="Gene3D" id="3.30.1330.200">
    <property type="match status" value="1"/>
</dbReference>
<dbReference type="InterPro" id="IPR011324">
    <property type="entry name" value="Cytotoxic_necrot_fac-like_cat"/>
</dbReference>
<keyword evidence="1 3" id="KW-0145">Chemotaxis</keyword>
<dbReference type="EC" id="3.5.1.44" evidence="3"/>
<protein>
    <recommendedName>
        <fullName evidence="3">Probable chemoreceptor glutamine deamidase CheD</fullName>
        <ecNumber evidence="3">3.5.1.44</ecNumber>
    </recommendedName>
</protein>
<dbReference type="STRING" id="29542.A6070_09270"/>
<keyword evidence="2 3" id="KW-0378">Hydrolase</keyword>
<comment type="similarity">
    <text evidence="3">Belongs to the CheD family.</text>
</comment>
<dbReference type="KEGG" id="pace:A6070_09270"/>
<gene>
    <name evidence="3" type="primary">cheD</name>
    <name evidence="4" type="ORF">A7E75_00660</name>
</gene>
<dbReference type="InterPro" id="IPR038592">
    <property type="entry name" value="CheD-like_sf"/>
</dbReference>